<comment type="caution">
    <text evidence="3">The sequence shown here is derived from an EMBL/GenBank/DDBJ whole genome shotgun (WGS) entry which is preliminary data.</text>
</comment>
<dbReference type="Gene3D" id="1.10.260.40">
    <property type="entry name" value="lambda repressor-like DNA-binding domains"/>
    <property type="match status" value="1"/>
</dbReference>
<protein>
    <submittedName>
        <fullName evidence="3">Helix-turn-helix domain-containing protein</fullName>
    </submittedName>
</protein>
<reference evidence="3" key="1">
    <citation type="journal article" date="2021" name="PeerJ">
        <title>Extensive microbial diversity within the chicken gut microbiome revealed by metagenomics and culture.</title>
        <authorList>
            <person name="Gilroy R."/>
            <person name="Ravi A."/>
            <person name="Getino M."/>
            <person name="Pursley I."/>
            <person name="Horton D.L."/>
            <person name="Alikhan N.F."/>
            <person name="Baker D."/>
            <person name="Gharbi K."/>
            <person name="Hall N."/>
            <person name="Watson M."/>
            <person name="Adriaenssens E.M."/>
            <person name="Foster-Nyarko E."/>
            <person name="Jarju S."/>
            <person name="Secka A."/>
            <person name="Antonio M."/>
            <person name="Oren A."/>
            <person name="Chaudhuri R.R."/>
            <person name="La Ragione R."/>
            <person name="Hildebrand F."/>
            <person name="Pallen M.J."/>
        </authorList>
    </citation>
    <scope>NUCLEOTIDE SEQUENCE</scope>
    <source>
        <strain evidence="3">CHK187-11901</strain>
    </source>
</reference>
<keyword evidence="2" id="KW-1133">Transmembrane helix</keyword>
<dbReference type="GO" id="GO:0003677">
    <property type="term" value="F:DNA binding"/>
    <property type="evidence" value="ECO:0007669"/>
    <property type="project" value="InterPro"/>
</dbReference>
<reference evidence="3" key="2">
    <citation type="submission" date="2021-04" db="EMBL/GenBank/DDBJ databases">
        <authorList>
            <person name="Gilroy R."/>
        </authorList>
    </citation>
    <scope>NUCLEOTIDE SEQUENCE</scope>
    <source>
        <strain evidence="3">CHK187-11901</strain>
    </source>
</reference>
<keyword evidence="2" id="KW-0472">Membrane</keyword>
<dbReference type="PANTHER" id="PTHR34475:SF1">
    <property type="entry name" value="CYTOSKELETON PROTEIN RODZ"/>
    <property type="match status" value="1"/>
</dbReference>
<evidence type="ECO:0000313" key="4">
    <source>
        <dbReference type="Proteomes" id="UP000823896"/>
    </source>
</evidence>
<organism evidence="3 4">
    <name type="scientific">Candidatus Merdibacter merdavium</name>
    <dbReference type="NCBI Taxonomy" id="2838692"/>
    <lineage>
        <taxon>Bacteria</taxon>
        <taxon>Bacillati</taxon>
        <taxon>Bacillota</taxon>
        <taxon>Erysipelotrichia</taxon>
        <taxon>Erysipelotrichales</taxon>
        <taxon>Erysipelotrichaceae</taxon>
        <taxon>Merdibacter</taxon>
    </lineage>
</organism>
<proteinExistence type="predicted"/>
<dbReference type="Pfam" id="PF13413">
    <property type="entry name" value="HTH_25"/>
    <property type="match status" value="1"/>
</dbReference>
<dbReference type="PANTHER" id="PTHR34475">
    <property type="match status" value="1"/>
</dbReference>
<evidence type="ECO:0000256" key="2">
    <source>
        <dbReference type="SAM" id="Phobius"/>
    </source>
</evidence>
<gene>
    <name evidence="3" type="ORF">H9702_01400</name>
</gene>
<keyword evidence="2" id="KW-0812">Transmembrane</keyword>
<evidence type="ECO:0000256" key="1">
    <source>
        <dbReference type="SAM" id="MobiDB-lite"/>
    </source>
</evidence>
<name>A0A9D2NQQ1_9FIRM</name>
<feature type="transmembrane region" description="Helical" evidence="2">
    <location>
        <begin position="128"/>
        <end position="152"/>
    </location>
</feature>
<dbReference type="Proteomes" id="UP000823896">
    <property type="component" value="Unassembled WGS sequence"/>
</dbReference>
<dbReference type="InterPro" id="IPR001387">
    <property type="entry name" value="Cro/C1-type_HTH"/>
</dbReference>
<feature type="compositionally biased region" description="Acidic residues" evidence="1">
    <location>
        <begin position="172"/>
        <end position="182"/>
    </location>
</feature>
<dbReference type="EMBL" id="DWWM01000006">
    <property type="protein sequence ID" value="HJC35771.1"/>
    <property type="molecule type" value="Genomic_DNA"/>
</dbReference>
<evidence type="ECO:0000313" key="3">
    <source>
        <dbReference type="EMBL" id="HJC35771.1"/>
    </source>
</evidence>
<dbReference type="InterPro" id="IPR050400">
    <property type="entry name" value="Bact_Cytoskel_RodZ"/>
</dbReference>
<feature type="compositionally biased region" description="Basic and acidic residues" evidence="1">
    <location>
        <begin position="190"/>
        <end position="200"/>
    </location>
</feature>
<accession>A0A9D2NQQ1</accession>
<dbReference type="SUPFAM" id="SSF47413">
    <property type="entry name" value="lambda repressor-like DNA-binding domains"/>
    <property type="match status" value="1"/>
</dbReference>
<sequence length="307" mass="34722">MAKFNEALKAKREELGLSIADISERTRLTERYIHALEERDIQAFADDLSYLRYFVRSYCDVVGLPYEEVKEDVQEAVAQFMEEKDQELTQTHTDIERHIVDAESLSEVDKTKKKGRKARKRRYNRMDASFLSFVAIVLVVLIVIIFALVVFLRSADAPQSEPSVPDTPPVQDEQDVGNEDGNDTAQQPQEEQKAEMEIEKTGDTTYTVRNVYEGDTLRFTLQPGGSSTVDLRVDGASVNPSQQVYSYTDPFEYELTVEQSCEVSVIYGFMYNNTIQINGQALEIDSSLAASQGSATFTITIEMVEEE</sequence>
<feature type="region of interest" description="Disordered" evidence="1">
    <location>
        <begin position="158"/>
        <end position="200"/>
    </location>
</feature>
<dbReference type="InterPro" id="IPR010982">
    <property type="entry name" value="Lambda_DNA-bd_dom_sf"/>
</dbReference>
<dbReference type="AlphaFoldDB" id="A0A9D2NQQ1"/>
<dbReference type="CDD" id="cd00093">
    <property type="entry name" value="HTH_XRE"/>
    <property type="match status" value="1"/>
</dbReference>